<gene>
    <name evidence="6" type="ORF">AWRI4620_LOCUS8762</name>
</gene>
<feature type="non-terminal residue" evidence="6">
    <location>
        <position position="1"/>
    </location>
</feature>
<dbReference type="GO" id="GO:0016614">
    <property type="term" value="F:oxidoreductase activity, acting on CH-OH group of donors"/>
    <property type="evidence" value="ECO:0007669"/>
    <property type="project" value="InterPro"/>
</dbReference>
<keyword evidence="3" id="KW-0274">FAD</keyword>
<dbReference type="Proteomes" id="UP000745764">
    <property type="component" value="Unassembled WGS sequence"/>
</dbReference>
<dbReference type="GO" id="GO:0044550">
    <property type="term" value="P:secondary metabolite biosynthetic process"/>
    <property type="evidence" value="ECO:0007669"/>
    <property type="project" value="TreeGrafter"/>
</dbReference>
<dbReference type="Pfam" id="PF00732">
    <property type="entry name" value="GMC_oxred_N"/>
    <property type="match status" value="1"/>
</dbReference>
<dbReference type="InterPro" id="IPR036188">
    <property type="entry name" value="FAD/NAD-bd_sf"/>
</dbReference>
<name>A0A9N8KPA4_9PEZI</name>
<dbReference type="InterPro" id="IPR000172">
    <property type="entry name" value="GMC_OxRdtase_N"/>
</dbReference>
<dbReference type="GO" id="GO:0050660">
    <property type="term" value="F:flavin adenine dinucleotide binding"/>
    <property type="evidence" value="ECO:0007669"/>
    <property type="project" value="InterPro"/>
</dbReference>
<dbReference type="PANTHER" id="PTHR11552">
    <property type="entry name" value="GLUCOSE-METHANOL-CHOLINE GMC OXIDOREDUCTASE"/>
    <property type="match status" value="1"/>
</dbReference>
<keyword evidence="7" id="KW-1185">Reference proteome</keyword>
<feature type="binding site" evidence="3">
    <location>
        <begin position="599"/>
        <end position="600"/>
    </location>
    <ligand>
        <name>FAD</name>
        <dbReference type="ChEBI" id="CHEBI:57692"/>
    </ligand>
</feature>
<dbReference type="SUPFAM" id="SSF51905">
    <property type="entry name" value="FAD/NAD(P)-binding domain"/>
    <property type="match status" value="1"/>
</dbReference>
<evidence type="ECO:0000313" key="7">
    <source>
        <dbReference type="Proteomes" id="UP000745764"/>
    </source>
</evidence>
<evidence type="ECO:0000256" key="2">
    <source>
        <dbReference type="ARBA" id="ARBA00023180"/>
    </source>
</evidence>
<keyword evidence="3" id="KW-0285">Flavoprotein</keyword>
<dbReference type="InterPro" id="IPR007867">
    <property type="entry name" value="GMC_OxRtase_C"/>
</dbReference>
<feature type="domain" description="Glucose-methanol-choline oxidoreductase N-terminal" evidence="5">
    <location>
        <begin position="308"/>
        <end position="322"/>
    </location>
</feature>
<evidence type="ECO:0000256" key="1">
    <source>
        <dbReference type="ARBA" id="ARBA00010790"/>
    </source>
</evidence>
<sequence length="643" mass="69827">YLPGFNASYDYVVVGGGTAGLTIATRLAQNGSYSVAVIEAGSFYELDNGNFSQIPYVSHYHDEVHIAHPLTNNKYESESASVSPDLSTVNSLIDWKFLTTPQSALSNRTIHYARGKCLGGSSARNYMVYNRGTVGAFATWANQVGDRRWEWDNVYPYYRKSSHYTPANTVLRPSNASLGTVDETTSFEKQGGPLQVSLPNYAQPWSSFLPSGFEEMHVPLLSQGINAGVLDGYASITLTVDPADETRSSSETSFLRTALMDTDLVVYTHALAKRILFDDDKRARSVLVDVAGMQFQVDATQEIILSAGAFQSPQLLMVSGVGPRAILNKHRIPIVAERPGVGQNMWVSQIVSDNNVQAGGLMKSIGQPAPLSYKVNVETTSVLQNDPTRIYEETENYVARQSGLLTSMGADTIGFLKLSNLAWTNMSSATRADFQTAFPPDWPETEVVSFAVGPNDGINNFATISTGLLATFSRGTVSLNSPDMADAPLIDLAFLLDKRDQDLAIAAFKYARRLAATKSLQQAIIGEEFFPGPQVGTDAEILEFLQQSVSPFFHASCTCKMGKVNDSMAVVDAEARVIGVKGLRVVDASAFALLPPGQPQATVYMMAEMIAAMILEDASKPESMKREAQRQGKSSIDLGTQEL</sequence>
<evidence type="ECO:0000256" key="4">
    <source>
        <dbReference type="SAM" id="MobiDB-lite"/>
    </source>
</evidence>
<feature type="compositionally biased region" description="Polar residues" evidence="4">
    <location>
        <begin position="631"/>
        <end position="643"/>
    </location>
</feature>
<feature type="region of interest" description="Disordered" evidence="4">
    <location>
        <begin position="621"/>
        <end position="643"/>
    </location>
</feature>
<feature type="binding site" evidence="3">
    <location>
        <begin position="125"/>
        <end position="128"/>
    </location>
    <ligand>
        <name>FAD</name>
        <dbReference type="ChEBI" id="CHEBI:57692"/>
    </ligand>
</feature>
<dbReference type="InterPro" id="IPR012132">
    <property type="entry name" value="GMC_OxRdtase"/>
</dbReference>
<proteinExistence type="inferred from homology"/>
<dbReference type="SUPFAM" id="SSF54373">
    <property type="entry name" value="FAD-linked reductases, C-terminal domain"/>
    <property type="match status" value="1"/>
</dbReference>
<feature type="non-terminal residue" evidence="6">
    <location>
        <position position="643"/>
    </location>
</feature>
<dbReference type="PIRSF" id="PIRSF000137">
    <property type="entry name" value="Alcohol_oxidase"/>
    <property type="match status" value="1"/>
</dbReference>
<dbReference type="Pfam" id="PF05199">
    <property type="entry name" value="GMC_oxred_C"/>
    <property type="match status" value="1"/>
</dbReference>
<dbReference type="PANTHER" id="PTHR11552:SF138">
    <property type="entry name" value="DEHYDROGENASE PKFF-RELATED"/>
    <property type="match status" value="1"/>
</dbReference>
<dbReference type="OrthoDB" id="269227at2759"/>
<dbReference type="EMBL" id="CAINUL010000017">
    <property type="protein sequence ID" value="CAD0114507.1"/>
    <property type="molecule type" value="Genomic_DNA"/>
</dbReference>
<evidence type="ECO:0000259" key="5">
    <source>
        <dbReference type="PROSITE" id="PS00624"/>
    </source>
</evidence>
<comment type="cofactor">
    <cofactor evidence="3">
        <name>FAD</name>
        <dbReference type="ChEBI" id="CHEBI:57692"/>
    </cofactor>
</comment>
<dbReference type="PROSITE" id="PS00624">
    <property type="entry name" value="GMC_OXRED_2"/>
    <property type="match status" value="1"/>
</dbReference>
<protein>
    <recommendedName>
        <fullName evidence="5">Glucose-methanol-choline oxidoreductase N-terminal domain-containing protein</fullName>
    </recommendedName>
</protein>
<comment type="similarity">
    <text evidence="1">Belongs to the GMC oxidoreductase family.</text>
</comment>
<feature type="compositionally biased region" description="Basic and acidic residues" evidence="4">
    <location>
        <begin position="621"/>
        <end position="630"/>
    </location>
</feature>
<dbReference type="Gene3D" id="3.30.560.10">
    <property type="entry name" value="Glucose Oxidase, domain 3"/>
    <property type="match status" value="1"/>
</dbReference>
<organism evidence="6 7">
    <name type="scientific">Aureobasidium uvarum</name>
    <dbReference type="NCBI Taxonomy" id="2773716"/>
    <lineage>
        <taxon>Eukaryota</taxon>
        <taxon>Fungi</taxon>
        <taxon>Dikarya</taxon>
        <taxon>Ascomycota</taxon>
        <taxon>Pezizomycotina</taxon>
        <taxon>Dothideomycetes</taxon>
        <taxon>Dothideomycetidae</taxon>
        <taxon>Dothideales</taxon>
        <taxon>Saccotheciaceae</taxon>
        <taxon>Aureobasidium</taxon>
    </lineage>
</organism>
<keyword evidence="2" id="KW-0325">Glycoprotein</keyword>
<evidence type="ECO:0000256" key="3">
    <source>
        <dbReference type="PIRSR" id="PIRSR000137-2"/>
    </source>
</evidence>
<dbReference type="Gene3D" id="3.50.50.60">
    <property type="entry name" value="FAD/NAD(P)-binding domain"/>
    <property type="match status" value="1"/>
</dbReference>
<reference evidence="6" key="1">
    <citation type="submission" date="2020-06" db="EMBL/GenBank/DDBJ databases">
        <authorList>
            <person name="Onetto C."/>
        </authorList>
    </citation>
    <scope>NUCLEOTIDE SEQUENCE</scope>
</reference>
<evidence type="ECO:0000313" key="6">
    <source>
        <dbReference type="EMBL" id="CAD0114507.1"/>
    </source>
</evidence>
<accession>A0A9N8KPA4</accession>
<dbReference type="AlphaFoldDB" id="A0A9N8KPA4"/>
<comment type="caution">
    <text evidence="6">The sequence shown here is derived from an EMBL/GenBank/DDBJ whole genome shotgun (WGS) entry which is preliminary data.</text>
</comment>